<dbReference type="EMBL" id="LAZR01008418">
    <property type="protein sequence ID" value="KKM78885.1"/>
    <property type="molecule type" value="Genomic_DNA"/>
</dbReference>
<comment type="caution">
    <text evidence="1">The sequence shown here is derived from an EMBL/GenBank/DDBJ whole genome shotgun (WGS) entry which is preliminary data.</text>
</comment>
<proteinExistence type="predicted"/>
<name>A0A0F9MQ24_9ZZZZ</name>
<gene>
    <name evidence="1" type="ORF">LCGC14_1355430</name>
</gene>
<evidence type="ECO:0000313" key="1">
    <source>
        <dbReference type="EMBL" id="KKM78885.1"/>
    </source>
</evidence>
<organism evidence="1">
    <name type="scientific">marine sediment metagenome</name>
    <dbReference type="NCBI Taxonomy" id="412755"/>
    <lineage>
        <taxon>unclassified sequences</taxon>
        <taxon>metagenomes</taxon>
        <taxon>ecological metagenomes</taxon>
    </lineage>
</organism>
<accession>A0A0F9MQ24</accession>
<dbReference type="AlphaFoldDB" id="A0A0F9MQ24"/>
<protein>
    <submittedName>
        <fullName evidence="1">Uncharacterized protein</fullName>
    </submittedName>
</protein>
<reference evidence="1" key="1">
    <citation type="journal article" date="2015" name="Nature">
        <title>Complex archaea that bridge the gap between prokaryotes and eukaryotes.</title>
        <authorList>
            <person name="Spang A."/>
            <person name="Saw J.H."/>
            <person name="Jorgensen S.L."/>
            <person name="Zaremba-Niedzwiedzka K."/>
            <person name="Martijn J."/>
            <person name="Lind A.E."/>
            <person name="van Eijk R."/>
            <person name="Schleper C."/>
            <person name="Guy L."/>
            <person name="Ettema T.J."/>
        </authorList>
    </citation>
    <scope>NUCLEOTIDE SEQUENCE</scope>
</reference>
<sequence length="183" mass="21259">MGEYEDDLKLDIYNLHKEWQKQATLYGKWSKNAARASKVKFKADENLKAIRIETKRKLEEKRSEIDSEIRGNWEAFGFEKKPTENAITACIIQQEEYKEVYLAGVDEVKQGVDKLADAIEDEEYLKGTPIAMSHKKAAIGGEVQLWLGEYYSDPNIPKEYVEEIVKKEKKSVRKQLKKKRGEK</sequence>